<dbReference type="EMBL" id="JACHFF010000001">
    <property type="protein sequence ID" value="MBB6422679.1"/>
    <property type="molecule type" value="Genomic_DNA"/>
</dbReference>
<organism evidence="8 10">
    <name type="scientific">Jeotgalicoccus coquinae</name>
    <dbReference type="NCBI Taxonomy" id="709509"/>
    <lineage>
        <taxon>Bacteria</taxon>
        <taxon>Bacillati</taxon>
        <taxon>Bacillota</taxon>
        <taxon>Bacilli</taxon>
        <taxon>Bacillales</taxon>
        <taxon>Staphylococcaceae</taxon>
        <taxon>Jeotgalicoccus</taxon>
    </lineage>
</organism>
<name>A0A6V7RS18_9STAP</name>
<keyword evidence="3" id="KW-0436">Ligase</keyword>
<dbReference type="AlphaFoldDB" id="A0A6V7RS18"/>
<comment type="cofactor">
    <cofactor evidence="2">
        <name>Mg(2+)</name>
        <dbReference type="ChEBI" id="CHEBI:18420"/>
    </cofactor>
</comment>
<evidence type="ECO:0000256" key="4">
    <source>
        <dbReference type="ARBA" id="ARBA00022741"/>
    </source>
</evidence>
<dbReference type="Proteomes" id="UP000534001">
    <property type="component" value="Unassembled WGS sequence"/>
</dbReference>
<keyword evidence="4 6" id="KW-0547">Nucleotide-binding</keyword>
<evidence type="ECO:0000313" key="8">
    <source>
        <dbReference type="EMBL" id="CAD2081952.1"/>
    </source>
</evidence>
<reference evidence="8 10" key="1">
    <citation type="submission" date="2020-07" db="EMBL/GenBank/DDBJ databases">
        <authorList>
            <person name="Criscuolo A."/>
        </authorList>
    </citation>
    <scope>NUCLEOTIDE SEQUENCE [LARGE SCALE GENOMIC DNA]</scope>
    <source>
        <strain evidence="8">CIP111751</strain>
    </source>
</reference>
<dbReference type="RefSeq" id="WP_184281622.1">
    <property type="nucleotide sequence ID" value="NZ_BMCO01000001.1"/>
</dbReference>
<keyword evidence="5 6" id="KW-0067">ATP-binding</keyword>
<dbReference type="InterPro" id="IPR013815">
    <property type="entry name" value="ATP_grasp_subdomain_1"/>
</dbReference>
<comment type="cofactor">
    <cofactor evidence="1">
        <name>Mn(2+)</name>
        <dbReference type="ChEBI" id="CHEBI:29035"/>
    </cofactor>
</comment>
<keyword evidence="11" id="KW-1185">Reference proteome</keyword>
<comment type="caution">
    <text evidence="8">The sequence shown here is derived from an EMBL/GenBank/DDBJ whole genome shotgun (WGS) entry which is preliminary data.</text>
</comment>
<dbReference type="Gene3D" id="3.30.1490.20">
    <property type="entry name" value="ATP-grasp fold, A domain"/>
    <property type="match status" value="1"/>
</dbReference>
<dbReference type="GO" id="GO:0005524">
    <property type="term" value="F:ATP binding"/>
    <property type="evidence" value="ECO:0007669"/>
    <property type="project" value="UniProtKB-UniRule"/>
</dbReference>
<evidence type="ECO:0000256" key="5">
    <source>
        <dbReference type="ARBA" id="ARBA00022840"/>
    </source>
</evidence>
<dbReference type="Gene3D" id="3.30.470.20">
    <property type="entry name" value="ATP-grasp fold, B domain"/>
    <property type="match status" value="1"/>
</dbReference>
<sequence>MNNSRLGNLICKDKFLTQRFLENAQIKTPVGKMFNPDELEKAKSFINQSPEKSFVLKPVSMSMSLGTFLNVGASNLVNSWTESFKVQKKYDVKNPRVLIQEQIKGLELRIIVLEGRIGSAVFRGPGNVMGDGKHSIKELINIKNAQREKHNYLKRNPLLINENLLRNLESKNLTIDTVLPEGEYCVLYSQSSIATGREVFEVSKYLDQNIFDQVLQAVTAIPGVHTAGVDIFVDNLNASEGTIIEVNLNPALQLHYYPMTGEATNPLSDIFQFHNIDRDVLNDKIDFDTLTKKEFNMIMERYKYLYNKQKKLSHGFSSFLKL</sequence>
<evidence type="ECO:0000259" key="7">
    <source>
        <dbReference type="PROSITE" id="PS50975"/>
    </source>
</evidence>
<evidence type="ECO:0000313" key="10">
    <source>
        <dbReference type="Proteomes" id="UP000534001"/>
    </source>
</evidence>
<evidence type="ECO:0000313" key="11">
    <source>
        <dbReference type="Proteomes" id="UP000545588"/>
    </source>
</evidence>
<dbReference type="PROSITE" id="PS50975">
    <property type="entry name" value="ATP_GRASP"/>
    <property type="match status" value="1"/>
</dbReference>
<feature type="domain" description="ATP-grasp" evidence="7">
    <location>
        <begin position="18"/>
        <end position="275"/>
    </location>
</feature>
<dbReference type="SUPFAM" id="SSF56059">
    <property type="entry name" value="Glutathione synthetase ATP-binding domain-like"/>
    <property type="match status" value="1"/>
</dbReference>
<evidence type="ECO:0000313" key="9">
    <source>
        <dbReference type="EMBL" id="MBB6422679.1"/>
    </source>
</evidence>
<dbReference type="GO" id="GO:0016874">
    <property type="term" value="F:ligase activity"/>
    <property type="evidence" value="ECO:0007669"/>
    <property type="project" value="UniProtKB-KW"/>
</dbReference>
<dbReference type="Pfam" id="PF01071">
    <property type="entry name" value="GARS_A"/>
    <property type="match status" value="1"/>
</dbReference>
<dbReference type="InterPro" id="IPR011761">
    <property type="entry name" value="ATP-grasp"/>
</dbReference>
<evidence type="ECO:0000256" key="1">
    <source>
        <dbReference type="ARBA" id="ARBA00001936"/>
    </source>
</evidence>
<proteinExistence type="predicted"/>
<dbReference type="EMBL" id="CAJEWA010000009">
    <property type="protein sequence ID" value="CAD2081952.1"/>
    <property type="molecule type" value="Genomic_DNA"/>
</dbReference>
<gene>
    <name evidence="8" type="primary">cphA_2</name>
    <name evidence="9" type="ORF">HNR41_000605</name>
    <name evidence="8" type="ORF">JEOCOQ751_02256</name>
</gene>
<dbReference type="InterPro" id="IPR020561">
    <property type="entry name" value="PRibGlycinamid_synth_ATP-grasp"/>
</dbReference>
<protein>
    <submittedName>
        <fullName evidence="8">Cyanophycin synthetase</fullName>
    </submittedName>
    <submittedName>
        <fullName evidence="9">D-alanine-D-alanine ligase-like ATP-grasp enzyme</fullName>
    </submittedName>
</protein>
<evidence type="ECO:0000256" key="6">
    <source>
        <dbReference type="PROSITE-ProRule" id="PRU00409"/>
    </source>
</evidence>
<evidence type="ECO:0000256" key="3">
    <source>
        <dbReference type="ARBA" id="ARBA00022598"/>
    </source>
</evidence>
<evidence type="ECO:0000256" key="2">
    <source>
        <dbReference type="ARBA" id="ARBA00001946"/>
    </source>
</evidence>
<reference evidence="9 11" key="2">
    <citation type="submission" date="2020-08" db="EMBL/GenBank/DDBJ databases">
        <title>Genomic Encyclopedia of Type Strains, Phase IV (KMG-IV): sequencing the most valuable type-strain genomes for metagenomic binning, comparative biology and taxonomic classification.</title>
        <authorList>
            <person name="Goeker M."/>
        </authorList>
    </citation>
    <scope>NUCLEOTIDE SEQUENCE [LARGE SCALE GENOMIC DNA]</scope>
    <source>
        <strain evidence="9 11">DSM 22419</strain>
    </source>
</reference>
<accession>A0A6V7RS18</accession>
<dbReference type="GO" id="GO:0046872">
    <property type="term" value="F:metal ion binding"/>
    <property type="evidence" value="ECO:0007669"/>
    <property type="project" value="InterPro"/>
</dbReference>
<dbReference type="Proteomes" id="UP000545588">
    <property type="component" value="Unassembled WGS sequence"/>
</dbReference>